<reference evidence="1 2" key="1">
    <citation type="submission" date="2023-09" db="EMBL/GenBank/DDBJ databases">
        <title>Multi-omics analysis of a traditional fermented food reveals byproduct-associated fungal strains for waste-to-food upcycling.</title>
        <authorList>
            <consortium name="Lawrence Berkeley National Laboratory"/>
            <person name="Rekdal V.M."/>
            <person name="Villalobos-Escobedo J.M."/>
            <person name="Rodriguez-Valeron N."/>
            <person name="Garcia M.O."/>
            <person name="Vasquez D.P."/>
            <person name="Damayanti I."/>
            <person name="Sorensen P.M."/>
            <person name="Baidoo E.E."/>
            <person name="De Carvalho A.C."/>
            <person name="Riley R."/>
            <person name="Lipzen A."/>
            <person name="He G."/>
            <person name="Yan M."/>
            <person name="Haridas S."/>
            <person name="Daum C."/>
            <person name="Yoshinaga Y."/>
            <person name="Ng V."/>
            <person name="Grigoriev I.V."/>
            <person name="Munk R."/>
            <person name="Nuraida L."/>
            <person name="Wijaya C.H."/>
            <person name="Morales P.-C."/>
            <person name="Keasling J.D."/>
        </authorList>
    </citation>
    <scope>NUCLEOTIDE SEQUENCE [LARGE SCALE GENOMIC DNA]</scope>
    <source>
        <strain evidence="1 2">FGSC 2613</strain>
    </source>
</reference>
<name>A0ABR3DJ00_NEUIN</name>
<sequence>IAIAKKKVAFSLYYSNRVLLGAKIPSFGRQDGYFFCILAHYRQIRRAFLACGVGWAYGPRPLVRIFYVTF</sequence>
<organism evidence="1 2">
    <name type="scientific">Neurospora intermedia</name>
    <dbReference type="NCBI Taxonomy" id="5142"/>
    <lineage>
        <taxon>Eukaryota</taxon>
        <taxon>Fungi</taxon>
        <taxon>Dikarya</taxon>
        <taxon>Ascomycota</taxon>
        <taxon>Pezizomycotina</taxon>
        <taxon>Sordariomycetes</taxon>
        <taxon>Sordariomycetidae</taxon>
        <taxon>Sordariales</taxon>
        <taxon>Sordariaceae</taxon>
        <taxon>Neurospora</taxon>
    </lineage>
</organism>
<dbReference type="Proteomes" id="UP001451303">
    <property type="component" value="Unassembled WGS sequence"/>
</dbReference>
<evidence type="ECO:0000313" key="2">
    <source>
        <dbReference type="Proteomes" id="UP001451303"/>
    </source>
</evidence>
<protein>
    <submittedName>
        <fullName evidence="1">Uncharacterized protein</fullName>
    </submittedName>
</protein>
<evidence type="ECO:0000313" key="1">
    <source>
        <dbReference type="EMBL" id="KAL0472674.1"/>
    </source>
</evidence>
<gene>
    <name evidence="1" type="ORF">QR685DRAFT_438248</name>
</gene>
<dbReference type="EMBL" id="JAVLET010000003">
    <property type="protein sequence ID" value="KAL0472674.1"/>
    <property type="molecule type" value="Genomic_DNA"/>
</dbReference>
<feature type="non-terminal residue" evidence="1">
    <location>
        <position position="1"/>
    </location>
</feature>
<comment type="caution">
    <text evidence="1">The sequence shown here is derived from an EMBL/GenBank/DDBJ whole genome shotgun (WGS) entry which is preliminary data.</text>
</comment>
<accession>A0ABR3DJ00</accession>
<keyword evidence="2" id="KW-1185">Reference proteome</keyword>
<proteinExistence type="predicted"/>